<dbReference type="GO" id="GO:1990281">
    <property type="term" value="C:efflux pump complex"/>
    <property type="evidence" value="ECO:0007669"/>
    <property type="project" value="TreeGrafter"/>
</dbReference>
<evidence type="ECO:0000256" key="6">
    <source>
        <dbReference type="ARBA" id="ARBA00023136"/>
    </source>
</evidence>
<evidence type="ECO:0000313" key="10">
    <source>
        <dbReference type="EMBL" id="HGG91703.1"/>
    </source>
</evidence>
<gene>
    <name evidence="10" type="ORF">ENR59_01965</name>
</gene>
<evidence type="ECO:0000256" key="2">
    <source>
        <dbReference type="ARBA" id="ARBA00007613"/>
    </source>
</evidence>
<keyword evidence="6" id="KW-0472">Membrane</keyword>
<feature type="chain" id="PRO_5027617730" evidence="9">
    <location>
        <begin position="23"/>
        <end position="480"/>
    </location>
</feature>
<comment type="caution">
    <text evidence="10">The sequence shown here is derived from an EMBL/GenBank/DDBJ whole genome shotgun (WGS) entry which is preliminary data.</text>
</comment>
<dbReference type="Gene3D" id="1.20.1600.10">
    <property type="entry name" value="Outer membrane efflux proteins (OEP)"/>
    <property type="match status" value="1"/>
</dbReference>
<name>A0A7C3WHJ2_9BACT</name>
<evidence type="ECO:0000256" key="7">
    <source>
        <dbReference type="ARBA" id="ARBA00023237"/>
    </source>
</evidence>
<dbReference type="PANTHER" id="PTHR30026:SF20">
    <property type="entry name" value="OUTER MEMBRANE PROTEIN TOLC"/>
    <property type="match status" value="1"/>
</dbReference>
<keyword evidence="5" id="KW-0812">Transmembrane</keyword>
<dbReference type="InterPro" id="IPR051906">
    <property type="entry name" value="TolC-like"/>
</dbReference>
<keyword evidence="4" id="KW-1134">Transmembrane beta strand</keyword>
<accession>A0A7C3WHJ2</accession>
<evidence type="ECO:0000256" key="5">
    <source>
        <dbReference type="ARBA" id="ARBA00022692"/>
    </source>
</evidence>
<evidence type="ECO:0000256" key="3">
    <source>
        <dbReference type="ARBA" id="ARBA00022448"/>
    </source>
</evidence>
<evidence type="ECO:0000256" key="1">
    <source>
        <dbReference type="ARBA" id="ARBA00004442"/>
    </source>
</evidence>
<keyword evidence="7" id="KW-0998">Cell outer membrane</keyword>
<organism evidence="10">
    <name type="scientific">Fundidesulfovibrio putealis</name>
    <dbReference type="NCBI Taxonomy" id="270496"/>
    <lineage>
        <taxon>Bacteria</taxon>
        <taxon>Pseudomonadati</taxon>
        <taxon>Thermodesulfobacteriota</taxon>
        <taxon>Desulfovibrionia</taxon>
        <taxon>Desulfovibrionales</taxon>
        <taxon>Desulfovibrionaceae</taxon>
        <taxon>Fundidesulfovibrio</taxon>
    </lineage>
</organism>
<keyword evidence="9" id="KW-0732">Signal</keyword>
<feature type="region of interest" description="Disordered" evidence="8">
    <location>
        <begin position="29"/>
        <end position="60"/>
    </location>
</feature>
<protein>
    <submittedName>
        <fullName evidence="10">TolC family protein</fullName>
    </submittedName>
</protein>
<dbReference type="Pfam" id="PF02321">
    <property type="entry name" value="OEP"/>
    <property type="match status" value="2"/>
</dbReference>
<sequence length="480" mass="52724">MLLRSLALALMLASVAALPVQAQIMTPPKLSGPATPASGAPQAPGTGPVQAPPVESGPMDMDKSVQRALVANPQIQSAKLQIYGAIEGVRAAAANFAPVGTVNWTSNYTNSKVPTTVQQNVNGSTVNGISNRWGEGYLVQLDLNVQQPLFTGFRLLSSFQRARLAQDQAEALYRRAELTLIRSVQTAYLTLLKSRADVKSNQDSVARLQSQYKVTRAFYDVGLRPRLDVLQAESDLASAEQALLAAQNSVDIQLAQLNALLNIALDQQMDYTGELNQIPFSLTLQQALDEAYRQRPDIAIALKSVEIAGKDSIIALSKALPQVTANYDYIRQGDKFDFRDRNVAFSERHQFQLNLTWQAWDWGSTIFSYRQANDNTKKLQADLARLRLDVGAEVKTQYLNIQDAAKRINVAKVGLNAANEGYRMAVARYQAQVGTNTDVLDAQSRVSRAEFQLTQALTDYQIAIANLFFSIGRKNANLTM</sequence>
<keyword evidence="3" id="KW-0813">Transport</keyword>
<comment type="similarity">
    <text evidence="2">Belongs to the outer membrane factor (OMF) (TC 1.B.17) family.</text>
</comment>
<dbReference type="PANTHER" id="PTHR30026">
    <property type="entry name" value="OUTER MEMBRANE PROTEIN TOLC"/>
    <property type="match status" value="1"/>
</dbReference>
<evidence type="ECO:0000256" key="8">
    <source>
        <dbReference type="SAM" id="MobiDB-lite"/>
    </source>
</evidence>
<dbReference type="InterPro" id="IPR003423">
    <property type="entry name" value="OMP_efflux"/>
</dbReference>
<dbReference type="SUPFAM" id="SSF56954">
    <property type="entry name" value="Outer membrane efflux proteins (OEP)"/>
    <property type="match status" value="1"/>
</dbReference>
<feature type="signal peptide" evidence="9">
    <location>
        <begin position="1"/>
        <end position="22"/>
    </location>
</feature>
<comment type="subcellular location">
    <subcellularLocation>
        <location evidence="1">Cell outer membrane</location>
    </subcellularLocation>
</comment>
<dbReference type="AlphaFoldDB" id="A0A7C3WHJ2"/>
<evidence type="ECO:0000256" key="9">
    <source>
        <dbReference type="SAM" id="SignalP"/>
    </source>
</evidence>
<dbReference type="EMBL" id="DSRP01000137">
    <property type="protein sequence ID" value="HGG91703.1"/>
    <property type="molecule type" value="Genomic_DNA"/>
</dbReference>
<dbReference type="GO" id="GO:0015562">
    <property type="term" value="F:efflux transmembrane transporter activity"/>
    <property type="evidence" value="ECO:0007669"/>
    <property type="project" value="InterPro"/>
</dbReference>
<dbReference type="GO" id="GO:0015288">
    <property type="term" value="F:porin activity"/>
    <property type="evidence" value="ECO:0007669"/>
    <property type="project" value="TreeGrafter"/>
</dbReference>
<proteinExistence type="inferred from homology"/>
<dbReference type="GO" id="GO:0009279">
    <property type="term" value="C:cell outer membrane"/>
    <property type="evidence" value="ECO:0007669"/>
    <property type="project" value="UniProtKB-SubCell"/>
</dbReference>
<reference evidence="10" key="1">
    <citation type="journal article" date="2020" name="mSystems">
        <title>Genome- and Community-Level Interaction Insights into Carbon Utilization and Element Cycling Functions of Hydrothermarchaeota in Hydrothermal Sediment.</title>
        <authorList>
            <person name="Zhou Z."/>
            <person name="Liu Y."/>
            <person name="Xu W."/>
            <person name="Pan J."/>
            <person name="Luo Z.H."/>
            <person name="Li M."/>
        </authorList>
    </citation>
    <scope>NUCLEOTIDE SEQUENCE [LARGE SCALE GENOMIC DNA]</scope>
    <source>
        <strain evidence="10">SpSt-413</strain>
    </source>
</reference>
<evidence type="ECO:0000256" key="4">
    <source>
        <dbReference type="ARBA" id="ARBA00022452"/>
    </source>
</evidence>